<gene>
    <name evidence="1" type="ORF">PVK06_015922</name>
</gene>
<dbReference type="Proteomes" id="UP001358586">
    <property type="component" value="Chromosome 5"/>
</dbReference>
<evidence type="ECO:0000313" key="2">
    <source>
        <dbReference type="Proteomes" id="UP001358586"/>
    </source>
</evidence>
<evidence type="ECO:0000313" key="1">
    <source>
        <dbReference type="EMBL" id="KAK5832122.1"/>
    </source>
</evidence>
<name>A0ABR0PYS6_GOSAR</name>
<keyword evidence="2" id="KW-1185">Reference proteome</keyword>
<comment type="caution">
    <text evidence="1">The sequence shown here is derived from an EMBL/GenBank/DDBJ whole genome shotgun (WGS) entry which is preliminary data.</text>
</comment>
<proteinExistence type="predicted"/>
<sequence length="212" mass="25387">MFAEVNISYLTHSFSDHCPLLINTRKDDKPSDNKLFKFEAWWIMEDSFGEEVQNIWERASGGLLEKLDNLKTRLQSWVGRIRIDRRRRKELLINRFSNLAEADRDDINLAEMIDTKIQLNFEIDKDERYWEQRARINWLKFGDRNTAFFHSQASLRRRRNCIHKLRDDEGNEIESIQEMEWIPRQYFQNLFTSQGRGGTDHLLSGITRCISE</sequence>
<organism evidence="1 2">
    <name type="scientific">Gossypium arboreum</name>
    <name type="common">Tree cotton</name>
    <name type="synonym">Gossypium nanking</name>
    <dbReference type="NCBI Taxonomy" id="29729"/>
    <lineage>
        <taxon>Eukaryota</taxon>
        <taxon>Viridiplantae</taxon>
        <taxon>Streptophyta</taxon>
        <taxon>Embryophyta</taxon>
        <taxon>Tracheophyta</taxon>
        <taxon>Spermatophyta</taxon>
        <taxon>Magnoliopsida</taxon>
        <taxon>eudicotyledons</taxon>
        <taxon>Gunneridae</taxon>
        <taxon>Pentapetalae</taxon>
        <taxon>rosids</taxon>
        <taxon>malvids</taxon>
        <taxon>Malvales</taxon>
        <taxon>Malvaceae</taxon>
        <taxon>Malvoideae</taxon>
        <taxon>Gossypium</taxon>
    </lineage>
</organism>
<dbReference type="EMBL" id="JARKNE010000005">
    <property type="protein sequence ID" value="KAK5832122.1"/>
    <property type="molecule type" value="Genomic_DNA"/>
</dbReference>
<evidence type="ECO:0008006" key="3">
    <source>
        <dbReference type="Google" id="ProtNLM"/>
    </source>
</evidence>
<reference evidence="1 2" key="1">
    <citation type="submission" date="2023-03" db="EMBL/GenBank/DDBJ databases">
        <title>WGS of Gossypium arboreum.</title>
        <authorList>
            <person name="Yu D."/>
        </authorList>
    </citation>
    <scope>NUCLEOTIDE SEQUENCE [LARGE SCALE GENOMIC DNA]</scope>
    <source>
        <tissue evidence="1">Leaf</tissue>
    </source>
</reference>
<accession>A0ABR0PYS6</accession>
<protein>
    <recommendedName>
        <fullName evidence="3">Reverse transcriptase</fullName>
    </recommendedName>
</protein>